<accession>A0A0G1FTV7</accession>
<reference evidence="5 6" key="1">
    <citation type="journal article" date="2015" name="Nature">
        <title>rRNA introns, odd ribosomes, and small enigmatic genomes across a large radiation of phyla.</title>
        <authorList>
            <person name="Brown C.T."/>
            <person name="Hug L.A."/>
            <person name="Thomas B.C."/>
            <person name="Sharon I."/>
            <person name="Castelle C.J."/>
            <person name="Singh A."/>
            <person name="Wilkins M.J."/>
            <person name="Williams K.H."/>
            <person name="Banfield J.F."/>
        </authorList>
    </citation>
    <scope>NUCLEOTIDE SEQUENCE [LARGE SCALE GENOMIC DNA]</scope>
</reference>
<dbReference type="InterPro" id="IPR029044">
    <property type="entry name" value="Nucleotide-diphossugar_trans"/>
</dbReference>
<evidence type="ECO:0000313" key="5">
    <source>
        <dbReference type="EMBL" id="KKS98441.1"/>
    </source>
</evidence>
<dbReference type="InterPro" id="IPR001173">
    <property type="entry name" value="Glyco_trans_2-like"/>
</dbReference>
<dbReference type="PANTHER" id="PTHR43398">
    <property type="entry name" value="DOLICHOL-PHOSPHATE MANNOSYLTRANSFERASE SUBUNIT 1"/>
    <property type="match status" value="1"/>
</dbReference>
<evidence type="ECO:0000259" key="4">
    <source>
        <dbReference type="Pfam" id="PF00535"/>
    </source>
</evidence>
<dbReference type="SUPFAM" id="SSF53448">
    <property type="entry name" value="Nucleotide-diphospho-sugar transferases"/>
    <property type="match status" value="1"/>
</dbReference>
<dbReference type="STRING" id="1618443.UV73_C0002G0155"/>
<evidence type="ECO:0000256" key="1">
    <source>
        <dbReference type="ARBA" id="ARBA00006739"/>
    </source>
</evidence>
<name>A0A0G1FTV7_9BACT</name>
<keyword evidence="2" id="KW-0328">Glycosyltransferase</keyword>
<evidence type="ECO:0000256" key="3">
    <source>
        <dbReference type="ARBA" id="ARBA00022679"/>
    </source>
</evidence>
<dbReference type="InterPro" id="IPR039528">
    <property type="entry name" value="DPM1-like"/>
</dbReference>
<evidence type="ECO:0000313" key="6">
    <source>
        <dbReference type="Proteomes" id="UP000034894"/>
    </source>
</evidence>
<proteinExistence type="inferred from homology"/>
<feature type="domain" description="Glycosyltransferase 2-like" evidence="4">
    <location>
        <begin position="7"/>
        <end position="165"/>
    </location>
</feature>
<comment type="caution">
    <text evidence="5">The sequence shown here is derived from an EMBL/GenBank/DDBJ whole genome shotgun (WGS) entry which is preliminary data.</text>
</comment>
<dbReference type="PANTHER" id="PTHR43398:SF1">
    <property type="entry name" value="DOLICHOL-PHOSPHATE MANNOSYLTRANSFERASE SUBUNIT 1"/>
    <property type="match status" value="1"/>
</dbReference>
<dbReference type="AlphaFoldDB" id="A0A0G1FTV7"/>
<evidence type="ECO:0000256" key="2">
    <source>
        <dbReference type="ARBA" id="ARBA00022676"/>
    </source>
</evidence>
<dbReference type="Proteomes" id="UP000034894">
    <property type="component" value="Unassembled WGS sequence"/>
</dbReference>
<gene>
    <name evidence="5" type="ORF">UV73_C0002G0155</name>
</gene>
<keyword evidence="3" id="KW-0808">Transferase</keyword>
<comment type="similarity">
    <text evidence="1">Belongs to the glycosyltransferase 2 family.</text>
</comment>
<dbReference type="EMBL" id="LCFP01000002">
    <property type="protein sequence ID" value="KKS98441.1"/>
    <property type="molecule type" value="Genomic_DNA"/>
</dbReference>
<sequence>MNKIRLSVIIPTFNEKKNIVRLIEKIQGVIPPSHEIIIVDDNSPDGTGAEVKKKYSGNSKIHLINRRQDPSLGKSVLLGIEKARGKIIIGMDADGNHKPDEIPELLNFLSRYDLVISSRFVKGGGMQNRFRYLTSYLMNFFLKIILKSKVCDLTSGFYAVKRETLLKLPIDKIYYGYGDYFIRLIYYAQKRGLLLYELPGYFADRIYGRSKSKLWLMTADYLLTALKLRLA</sequence>
<dbReference type="Gene3D" id="3.90.550.10">
    <property type="entry name" value="Spore Coat Polysaccharide Biosynthesis Protein SpsA, Chain A"/>
    <property type="match status" value="1"/>
</dbReference>
<organism evidence="5 6">
    <name type="scientific">Candidatus Gottesmanbacteria bacterium GW2011_GWA2_43_14</name>
    <dbReference type="NCBI Taxonomy" id="1618443"/>
    <lineage>
        <taxon>Bacteria</taxon>
        <taxon>Candidatus Gottesmaniibacteriota</taxon>
    </lineage>
</organism>
<dbReference type="Pfam" id="PF00535">
    <property type="entry name" value="Glycos_transf_2"/>
    <property type="match status" value="1"/>
</dbReference>
<protein>
    <recommendedName>
        <fullName evidence="4">Glycosyltransferase 2-like domain-containing protein</fullName>
    </recommendedName>
</protein>
<dbReference type="GO" id="GO:0004582">
    <property type="term" value="F:dolichyl-phosphate beta-D-mannosyltransferase activity"/>
    <property type="evidence" value="ECO:0007669"/>
    <property type="project" value="InterPro"/>
</dbReference>